<dbReference type="EMBL" id="JACMRX010000004">
    <property type="protein sequence ID" value="KAF7991136.1"/>
    <property type="molecule type" value="Genomic_DNA"/>
</dbReference>
<keyword evidence="3" id="KW-1185">Reference proteome</keyword>
<feature type="signal peptide" evidence="1">
    <location>
        <begin position="1"/>
        <end position="23"/>
    </location>
</feature>
<evidence type="ECO:0000313" key="3">
    <source>
        <dbReference type="Proteomes" id="UP000639338"/>
    </source>
</evidence>
<dbReference type="AlphaFoldDB" id="A0A834XQR7"/>
<protein>
    <submittedName>
        <fullName evidence="2">Uncharacterized protein</fullName>
    </submittedName>
</protein>
<sequence>MNKSGYVLFGLIVLVVIIQNASTQRTEYPCKTSCECRTNYCRGGKCIQYGQIPDERDEDGNSQVSPCIYTKCPSGSYCYIQEVKCERTKAPCPGLATCIKDLDTCT</sequence>
<evidence type="ECO:0000313" key="2">
    <source>
        <dbReference type="EMBL" id="KAF7991136.1"/>
    </source>
</evidence>
<reference evidence="2 3" key="1">
    <citation type="submission" date="2020-08" db="EMBL/GenBank/DDBJ databases">
        <title>Aphidius gifuensis genome sequencing and assembly.</title>
        <authorList>
            <person name="Du Z."/>
        </authorList>
    </citation>
    <scope>NUCLEOTIDE SEQUENCE [LARGE SCALE GENOMIC DNA]</scope>
    <source>
        <strain evidence="2">YNYX2018</strain>
        <tissue evidence="2">Adults</tissue>
    </source>
</reference>
<dbReference type="Proteomes" id="UP000639338">
    <property type="component" value="Unassembled WGS sequence"/>
</dbReference>
<keyword evidence="1" id="KW-0732">Signal</keyword>
<proteinExistence type="predicted"/>
<comment type="caution">
    <text evidence="2">The sequence shown here is derived from an EMBL/GenBank/DDBJ whole genome shotgun (WGS) entry which is preliminary data.</text>
</comment>
<organism evidence="2 3">
    <name type="scientific">Aphidius gifuensis</name>
    <name type="common">Parasitoid wasp</name>
    <dbReference type="NCBI Taxonomy" id="684658"/>
    <lineage>
        <taxon>Eukaryota</taxon>
        <taxon>Metazoa</taxon>
        <taxon>Ecdysozoa</taxon>
        <taxon>Arthropoda</taxon>
        <taxon>Hexapoda</taxon>
        <taxon>Insecta</taxon>
        <taxon>Pterygota</taxon>
        <taxon>Neoptera</taxon>
        <taxon>Endopterygota</taxon>
        <taxon>Hymenoptera</taxon>
        <taxon>Apocrita</taxon>
        <taxon>Ichneumonoidea</taxon>
        <taxon>Braconidae</taxon>
        <taxon>Aphidiinae</taxon>
        <taxon>Aphidius</taxon>
    </lineage>
</organism>
<dbReference type="OrthoDB" id="7690513at2759"/>
<name>A0A834XQR7_APHGI</name>
<evidence type="ECO:0000256" key="1">
    <source>
        <dbReference type="SAM" id="SignalP"/>
    </source>
</evidence>
<feature type="chain" id="PRO_5033062575" evidence="1">
    <location>
        <begin position="24"/>
        <end position="106"/>
    </location>
</feature>
<gene>
    <name evidence="2" type="ORF">HCN44_002698</name>
</gene>
<accession>A0A834XQR7</accession>